<dbReference type="Pfam" id="PF07963">
    <property type="entry name" value="N_methyl"/>
    <property type="match status" value="1"/>
</dbReference>
<evidence type="ECO:0000256" key="1">
    <source>
        <dbReference type="SAM" id="Phobius"/>
    </source>
</evidence>
<organism evidence="2 3">
    <name type="scientific">Candidatus Roizmanbacteria bacterium CG11_big_fil_rev_8_21_14_0_20_36_8</name>
    <dbReference type="NCBI Taxonomy" id="1974856"/>
    <lineage>
        <taxon>Bacteria</taxon>
        <taxon>Candidatus Roizmaniibacteriota</taxon>
    </lineage>
</organism>
<sequence>MVINNSNNKKGFTLIEIIIVISVISILLPTIFATVYMIVQQQLRIYRITETKRQGDYVSTVMKELISREVIGFQDDAGLPLCFTSGSSATAVDGSNFNFIASPVAPSTNNQLFGFIRTGSTIQLEIGTVIAPAAITTDLTNTRVAVTNFIIACNKKSDSTLPLVAYEFDILFIDSTPTNSEGIVSLHYQSKVKIRRTAN</sequence>
<dbReference type="InterPro" id="IPR045584">
    <property type="entry name" value="Pilin-like"/>
</dbReference>
<keyword evidence="1" id="KW-0812">Transmembrane</keyword>
<protein>
    <recommendedName>
        <fullName evidence="4">Prepilin-type N-terminal cleavage/methylation domain-containing protein</fullName>
    </recommendedName>
</protein>
<dbReference type="NCBIfam" id="TIGR02532">
    <property type="entry name" value="IV_pilin_GFxxxE"/>
    <property type="match status" value="1"/>
</dbReference>
<keyword evidence="1" id="KW-0472">Membrane</keyword>
<dbReference type="Proteomes" id="UP000231056">
    <property type="component" value="Unassembled WGS sequence"/>
</dbReference>
<proteinExistence type="predicted"/>
<accession>A0A2M6IUY6</accession>
<keyword evidence="1" id="KW-1133">Transmembrane helix</keyword>
<dbReference type="AlphaFoldDB" id="A0A2M6IUY6"/>
<evidence type="ECO:0000313" key="2">
    <source>
        <dbReference type="EMBL" id="PIQ73739.1"/>
    </source>
</evidence>
<evidence type="ECO:0000313" key="3">
    <source>
        <dbReference type="Proteomes" id="UP000231056"/>
    </source>
</evidence>
<dbReference type="EMBL" id="PCVM01000017">
    <property type="protein sequence ID" value="PIQ73739.1"/>
    <property type="molecule type" value="Genomic_DNA"/>
</dbReference>
<feature type="transmembrane region" description="Helical" evidence="1">
    <location>
        <begin position="12"/>
        <end position="39"/>
    </location>
</feature>
<evidence type="ECO:0008006" key="4">
    <source>
        <dbReference type="Google" id="ProtNLM"/>
    </source>
</evidence>
<comment type="caution">
    <text evidence="2">The sequence shown here is derived from an EMBL/GenBank/DDBJ whole genome shotgun (WGS) entry which is preliminary data.</text>
</comment>
<name>A0A2M6IUY6_9BACT</name>
<gene>
    <name evidence="2" type="ORF">COV58_00860</name>
</gene>
<reference evidence="2 3" key="1">
    <citation type="submission" date="2017-09" db="EMBL/GenBank/DDBJ databases">
        <title>Depth-based differentiation of microbial function through sediment-hosted aquifers and enrichment of novel symbionts in the deep terrestrial subsurface.</title>
        <authorList>
            <person name="Probst A.J."/>
            <person name="Ladd B."/>
            <person name="Jarett J.K."/>
            <person name="Geller-Mcgrath D.E."/>
            <person name="Sieber C.M."/>
            <person name="Emerson J.B."/>
            <person name="Anantharaman K."/>
            <person name="Thomas B.C."/>
            <person name="Malmstrom R."/>
            <person name="Stieglmeier M."/>
            <person name="Klingl A."/>
            <person name="Woyke T."/>
            <person name="Ryan C.M."/>
            <person name="Banfield J.F."/>
        </authorList>
    </citation>
    <scope>NUCLEOTIDE SEQUENCE [LARGE SCALE GENOMIC DNA]</scope>
    <source>
        <strain evidence="2">CG11_big_fil_rev_8_21_14_0_20_36_8</strain>
    </source>
</reference>
<dbReference type="SUPFAM" id="SSF54523">
    <property type="entry name" value="Pili subunits"/>
    <property type="match status" value="1"/>
</dbReference>
<dbReference type="InterPro" id="IPR012902">
    <property type="entry name" value="N_methyl_site"/>
</dbReference>